<dbReference type="PROSITE" id="PS51365">
    <property type="entry name" value="RENAL_DIPEPTIDASE_2"/>
    <property type="match status" value="1"/>
</dbReference>
<dbReference type="Proteomes" id="UP001589776">
    <property type="component" value="Unassembled WGS sequence"/>
</dbReference>
<comment type="caution">
    <text evidence="1">The sequence shown here is derived from an EMBL/GenBank/DDBJ whole genome shotgun (WGS) entry which is preliminary data.</text>
</comment>
<dbReference type="SUPFAM" id="SSF51556">
    <property type="entry name" value="Metallo-dependent hydrolases"/>
    <property type="match status" value="1"/>
</dbReference>
<dbReference type="RefSeq" id="WP_377473122.1">
    <property type="nucleotide sequence ID" value="NZ_JBHLWN010000101.1"/>
</dbReference>
<dbReference type="EMBL" id="JBHLWN010000101">
    <property type="protein sequence ID" value="MFC0215666.1"/>
    <property type="molecule type" value="Genomic_DNA"/>
</dbReference>
<sequence length="314" mass="35234">MDKTIIDGHCDVLDKLVHHSHLDFYVENDELDSGYARLRRGGVKVQLMAIYIPERSIRPSMRDVLQYVDTFRRKVLKAGVTEQVSTKAELKAVLAGDRLGTILTLEGVDALAGDLLNLRTCWYLGVRAVGITWNYGNWAADGVLEPRKGGFSLRGRKLIEECDRLGMILDVSHLSETGFWELAERSARPFIASHSNAKALCPHPRNLTDPQIEHMIRSGGLIGITFVPYFVKSEPPVRTADILRHIDRIASLGGVRSIAFGSDFDGIEQWVQGLENAGKYETIAEELYKHYKPDDAALFLQGNWTRFLSENLPD</sequence>
<dbReference type="CDD" id="cd01301">
    <property type="entry name" value="rDP_like"/>
    <property type="match status" value="1"/>
</dbReference>
<evidence type="ECO:0000313" key="1">
    <source>
        <dbReference type="EMBL" id="MFC0215666.1"/>
    </source>
</evidence>
<dbReference type="InterPro" id="IPR008257">
    <property type="entry name" value="Pept_M19"/>
</dbReference>
<proteinExistence type="predicted"/>
<gene>
    <name evidence="1" type="ORF">ACFFK0_25030</name>
</gene>
<keyword evidence="2" id="KW-1185">Reference proteome</keyword>
<dbReference type="PANTHER" id="PTHR10443">
    <property type="entry name" value="MICROSOMAL DIPEPTIDASE"/>
    <property type="match status" value="1"/>
</dbReference>
<dbReference type="Gene3D" id="3.20.20.140">
    <property type="entry name" value="Metal-dependent hydrolases"/>
    <property type="match status" value="1"/>
</dbReference>
<accession>A0ABV6DSN4</accession>
<dbReference type="Pfam" id="PF01244">
    <property type="entry name" value="Peptidase_M19"/>
    <property type="match status" value="1"/>
</dbReference>
<dbReference type="InterPro" id="IPR032466">
    <property type="entry name" value="Metal_Hydrolase"/>
</dbReference>
<evidence type="ECO:0000313" key="2">
    <source>
        <dbReference type="Proteomes" id="UP001589776"/>
    </source>
</evidence>
<protein>
    <submittedName>
        <fullName evidence="1">Dipeptidase</fullName>
    </submittedName>
</protein>
<reference evidence="1 2" key="1">
    <citation type="submission" date="2024-09" db="EMBL/GenBank/DDBJ databases">
        <authorList>
            <person name="Sun Q."/>
            <person name="Mori K."/>
        </authorList>
    </citation>
    <scope>NUCLEOTIDE SEQUENCE [LARGE SCALE GENOMIC DNA]</scope>
    <source>
        <strain evidence="1 2">CCM 7759</strain>
    </source>
</reference>
<dbReference type="PANTHER" id="PTHR10443:SF12">
    <property type="entry name" value="DIPEPTIDASE"/>
    <property type="match status" value="1"/>
</dbReference>
<organism evidence="1 2">
    <name type="scientific">Paenibacillus chartarius</name>
    <dbReference type="NCBI Taxonomy" id="747481"/>
    <lineage>
        <taxon>Bacteria</taxon>
        <taxon>Bacillati</taxon>
        <taxon>Bacillota</taxon>
        <taxon>Bacilli</taxon>
        <taxon>Bacillales</taxon>
        <taxon>Paenibacillaceae</taxon>
        <taxon>Paenibacillus</taxon>
    </lineage>
</organism>
<name>A0ABV6DSN4_9BACL</name>